<feature type="domain" description="C3H1-type" evidence="6">
    <location>
        <begin position="169"/>
        <end position="207"/>
    </location>
</feature>
<feature type="region of interest" description="Disordered" evidence="5">
    <location>
        <begin position="1"/>
        <end position="29"/>
    </location>
</feature>
<reference evidence="7" key="1">
    <citation type="submission" date="2022-07" db="EMBL/GenBank/DDBJ databases">
        <title>Phylogenomic reconstructions and comparative analyses of Kickxellomycotina fungi.</title>
        <authorList>
            <person name="Reynolds N.K."/>
            <person name="Stajich J.E."/>
            <person name="Barry K."/>
            <person name="Grigoriev I.V."/>
            <person name="Crous P."/>
            <person name="Smith M.E."/>
        </authorList>
    </citation>
    <scope>NUCLEOTIDE SEQUENCE</scope>
    <source>
        <strain evidence="7">NRRL 1565</strain>
    </source>
</reference>
<dbReference type="PROSITE" id="PS50103">
    <property type="entry name" value="ZF_C3H1"/>
    <property type="match status" value="2"/>
</dbReference>
<dbReference type="Gene3D" id="6.20.400.10">
    <property type="match status" value="1"/>
</dbReference>
<name>A0A9W8I155_9FUNG</name>
<proteinExistence type="predicted"/>
<evidence type="ECO:0000313" key="7">
    <source>
        <dbReference type="EMBL" id="KAJ2801167.1"/>
    </source>
</evidence>
<dbReference type="Gene3D" id="4.10.1000.10">
    <property type="entry name" value="Zinc finger, CCCH-type"/>
    <property type="match status" value="1"/>
</dbReference>
<dbReference type="GO" id="GO:0005829">
    <property type="term" value="C:cytosol"/>
    <property type="evidence" value="ECO:0007669"/>
    <property type="project" value="TreeGrafter"/>
</dbReference>
<dbReference type="EMBL" id="JANBUO010000859">
    <property type="protein sequence ID" value="KAJ2801167.1"/>
    <property type="molecule type" value="Genomic_DNA"/>
</dbReference>
<feature type="compositionally biased region" description="Basic and acidic residues" evidence="5">
    <location>
        <begin position="1"/>
        <end position="27"/>
    </location>
</feature>
<dbReference type="Proteomes" id="UP001140094">
    <property type="component" value="Unassembled WGS sequence"/>
</dbReference>
<evidence type="ECO:0000256" key="3">
    <source>
        <dbReference type="ARBA" id="ARBA00022833"/>
    </source>
</evidence>
<keyword evidence="2 4" id="KW-0863">Zinc-finger</keyword>
<dbReference type="Pfam" id="PF00642">
    <property type="entry name" value="zf-CCCH"/>
    <property type="match status" value="1"/>
</dbReference>
<dbReference type="PANTHER" id="PTHR12681:SF0">
    <property type="entry name" value="ZINC FINGER CCCH DOMAIN-CONTAINING PROTEIN 15"/>
    <property type="match status" value="1"/>
</dbReference>
<evidence type="ECO:0000313" key="8">
    <source>
        <dbReference type="Proteomes" id="UP001140094"/>
    </source>
</evidence>
<dbReference type="InterPro" id="IPR032378">
    <property type="entry name" value="ZC3H15/TMA46_C"/>
</dbReference>
<dbReference type="Pfam" id="PF16543">
    <property type="entry name" value="DFRP_C"/>
    <property type="match status" value="1"/>
</dbReference>
<accession>A0A9W8I155</accession>
<evidence type="ECO:0000256" key="5">
    <source>
        <dbReference type="SAM" id="MobiDB-lite"/>
    </source>
</evidence>
<evidence type="ECO:0000256" key="1">
    <source>
        <dbReference type="ARBA" id="ARBA00022723"/>
    </source>
</evidence>
<dbReference type="GO" id="GO:0002181">
    <property type="term" value="P:cytoplasmic translation"/>
    <property type="evidence" value="ECO:0007669"/>
    <property type="project" value="TreeGrafter"/>
</dbReference>
<dbReference type="InterPro" id="IPR036855">
    <property type="entry name" value="Znf_CCCH_sf"/>
</dbReference>
<feature type="zinc finger region" description="C3H1-type" evidence="4">
    <location>
        <begin position="98"/>
        <end position="125"/>
    </location>
</feature>
<dbReference type="PANTHER" id="PTHR12681">
    <property type="entry name" value="ZINC FINGER-CONTAINING PROTEIN P48ZNF"/>
    <property type="match status" value="1"/>
</dbReference>
<sequence length="365" mass="41627">MPPKKGDKQSKKTEGKQKKQVIEDKTFGLKNKNKSVKVRQYVKQVEQQVMNANHKKNKGEEERKQSLAQKKEEAKKKQEEFAELFKPIQQQKVPFGVDPKSVMCEFFKAGTCTKGAKCKFSHDTAVERKGSKADMYTDKRDVKKADTMDKWDQNRLEEVVLSKHGNPRTTTNIVCKYFLEAVEKGSYGWFWDCPNGGNKCIYRHALPPGFVLKKDKKPEEKEEISLEDFLETERHKLGKDLTPVTLESFTKWKAARKERKEADEVKAQQAKERAYKAGKLANMSGRDYFEFNPELDNNDDDAEDDSFDFAQYRNADGGYQQDSAEAAAEAVEAQIQADDNVPRDEAASIANKLEDLNLKAGSDAK</sequence>
<feature type="region of interest" description="Disordered" evidence="5">
    <location>
        <begin position="45"/>
        <end position="76"/>
    </location>
</feature>
<gene>
    <name evidence="7" type="primary">TMA46</name>
    <name evidence="7" type="ORF">H4R20_003785</name>
</gene>
<dbReference type="SUPFAM" id="SSF90229">
    <property type="entry name" value="CCCH zinc finger"/>
    <property type="match status" value="1"/>
</dbReference>
<feature type="compositionally biased region" description="Basic and acidic residues" evidence="5">
    <location>
        <begin position="58"/>
        <end position="76"/>
    </location>
</feature>
<comment type="caution">
    <text evidence="7">The sequence shown here is derived from an EMBL/GenBank/DDBJ whole genome shotgun (WGS) entry which is preliminary data.</text>
</comment>
<dbReference type="GO" id="GO:0003729">
    <property type="term" value="F:mRNA binding"/>
    <property type="evidence" value="ECO:0007669"/>
    <property type="project" value="TreeGrafter"/>
</dbReference>
<evidence type="ECO:0000256" key="2">
    <source>
        <dbReference type="ARBA" id="ARBA00022771"/>
    </source>
</evidence>
<feature type="domain" description="C3H1-type" evidence="6">
    <location>
        <begin position="98"/>
        <end position="125"/>
    </location>
</feature>
<evidence type="ECO:0000259" key="6">
    <source>
        <dbReference type="PROSITE" id="PS50103"/>
    </source>
</evidence>
<keyword evidence="3 4" id="KW-0862">Zinc</keyword>
<dbReference type="InterPro" id="IPR000571">
    <property type="entry name" value="Znf_CCCH"/>
</dbReference>
<dbReference type="OrthoDB" id="278280at2759"/>
<dbReference type="SMART" id="SM00356">
    <property type="entry name" value="ZnF_C3H1"/>
    <property type="match status" value="2"/>
</dbReference>
<protein>
    <submittedName>
        <fullName evidence="7">Translation machinery-associated protein 46</fullName>
    </submittedName>
</protein>
<keyword evidence="8" id="KW-1185">Reference proteome</keyword>
<evidence type="ECO:0000256" key="4">
    <source>
        <dbReference type="PROSITE-ProRule" id="PRU00723"/>
    </source>
</evidence>
<keyword evidence="1 4" id="KW-0479">Metal-binding</keyword>
<organism evidence="7 8">
    <name type="scientific">Coemansia guatemalensis</name>
    <dbReference type="NCBI Taxonomy" id="2761395"/>
    <lineage>
        <taxon>Eukaryota</taxon>
        <taxon>Fungi</taxon>
        <taxon>Fungi incertae sedis</taxon>
        <taxon>Zoopagomycota</taxon>
        <taxon>Kickxellomycotina</taxon>
        <taxon>Kickxellomycetes</taxon>
        <taxon>Kickxellales</taxon>
        <taxon>Kickxellaceae</taxon>
        <taxon>Coemansia</taxon>
    </lineage>
</organism>
<dbReference type="GO" id="GO:0008270">
    <property type="term" value="F:zinc ion binding"/>
    <property type="evidence" value="ECO:0007669"/>
    <property type="project" value="UniProtKB-KW"/>
</dbReference>
<dbReference type="AlphaFoldDB" id="A0A9W8I155"/>
<feature type="zinc finger region" description="C3H1-type" evidence="4">
    <location>
        <begin position="169"/>
        <end position="207"/>
    </location>
</feature>